<evidence type="ECO:0000256" key="8">
    <source>
        <dbReference type="ARBA" id="ARBA00022842"/>
    </source>
</evidence>
<dbReference type="InterPro" id="IPR013815">
    <property type="entry name" value="ATP_grasp_subdomain_1"/>
</dbReference>
<evidence type="ECO:0000256" key="4">
    <source>
        <dbReference type="ARBA" id="ARBA00022684"/>
    </source>
</evidence>
<keyword evidence="8" id="KW-0460">Magnesium</keyword>
<protein>
    <recommendedName>
        <fullName evidence="10">Glutathione synthetase</fullName>
        <ecNumber evidence="10">6.3.2.3</ecNumber>
    </recommendedName>
    <alternativeName>
        <fullName evidence="10">GSH synthetase</fullName>
        <shortName evidence="10">GSH-S</shortName>
        <shortName evidence="10">GSHase</shortName>
    </alternativeName>
    <alternativeName>
        <fullName evidence="10">Glutathione synthase</fullName>
    </alternativeName>
</protein>
<proteinExistence type="inferred from homology"/>
<dbReference type="UniPathway" id="UPA00142">
    <property type="reaction ID" value="UER00210"/>
</dbReference>
<comment type="cofactor">
    <cofactor evidence="2">
        <name>Mg(2+)</name>
        <dbReference type="ChEBI" id="CHEBI:18420"/>
    </cofactor>
</comment>
<dbReference type="OrthoDB" id="9785415at2"/>
<dbReference type="GO" id="GO:0005524">
    <property type="term" value="F:ATP binding"/>
    <property type="evidence" value="ECO:0007669"/>
    <property type="project" value="UniProtKB-UniRule"/>
</dbReference>
<dbReference type="PROSITE" id="PS50975">
    <property type="entry name" value="ATP_GRASP"/>
    <property type="match status" value="1"/>
</dbReference>
<evidence type="ECO:0000313" key="13">
    <source>
        <dbReference type="Proteomes" id="UP000234881"/>
    </source>
</evidence>
<comment type="cofactor">
    <cofactor evidence="1">
        <name>Mn(2+)</name>
        <dbReference type="ChEBI" id="CHEBI:29035"/>
    </cofactor>
</comment>
<evidence type="ECO:0000256" key="9">
    <source>
        <dbReference type="ARBA" id="ARBA00023211"/>
    </source>
</evidence>
<dbReference type="SUPFAM" id="SSF52440">
    <property type="entry name" value="PreATP-grasp domain"/>
    <property type="match status" value="1"/>
</dbReference>
<dbReference type="PANTHER" id="PTHR21621:SF4">
    <property type="entry name" value="GLUTATHIONE SYNTHETASE"/>
    <property type="match status" value="1"/>
</dbReference>
<dbReference type="GO" id="GO:0005737">
    <property type="term" value="C:cytoplasm"/>
    <property type="evidence" value="ECO:0007669"/>
    <property type="project" value="TreeGrafter"/>
</dbReference>
<keyword evidence="7 10" id="KW-0067">ATP-binding</keyword>
<evidence type="ECO:0000256" key="2">
    <source>
        <dbReference type="ARBA" id="ARBA00001946"/>
    </source>
</evidence>
<comment type="catalytic activity">
    <reaction evidence="10">
        <text>gamma-L-glutamyl-L-cysteine + glycine + ATP = glutathione + ADP + phosphate + H(+)</text>
        <dbReference type="Rhea" id="RHEA:13557"/>
        <dbReference type="ChEBI" id="CHEBI:15378"/>
        <dbReference type="ChEBI" id="CHEBI:30616"/>
        <dbReference type="ChEBI" id="CHEBI:43474"/>
        <dbReference type="ChEBI" id="CHEBI:57305"/>
        <dbReference type="ChEBI" id="CHEBI:57925"/>
        <dbReference type="ChEBI" id="CHEBI:58173"/>
        <dbReference type="ChEBI" id="CHEBI:456216"/>
        <dbReference type="EC" id="6.3.2.3"/>
    </reaction>
</comment>
<evidence type="ECO:0000256" key="10">
    <source>
        <dbReference type="HAMAP-Rule" id="MF_00162"/>
    </source>
</evidence>
<accession>A0A2N5XNV5</accession>
<dbReference type="EC" id="6.3.2.3" evidence="10"/>
<name>A0A2N5XNV5_9HYPH</name>
<dbReference type="SUPFAM" id="SSF56059">
    <property type="entry name" value="Glutathione synthetase ATP-binding domain-like"/>
    <property type="match status" value="1"/>
</dbReference>
<dbReference type="PANTHER" id="PTHR21621">
    <property type="entry name" value="RIBOSOMAL PROTEIN S6 MODIFICATION PROTEIN"/>
    <property type="match status" value="1"/>
</dbReference>
<dbReference type="Gene3D" id="3.40.50.20">
    <property type="match status" value="1"/>
</dbReference>
<evidence type="ECO:0000256" key="7">
    <source>
        <dbReference type="ARBA" id="ARBA00022840"/>
    </source>
</evidence>
<dbReference type="HAMAP" id="MF_00162">
    <property type="entry name" value="GSH_S"/>
    <property type="match status" value="1"/>
</dbReference>
<dbReference type="InterPro" id="IPR006284">
    <property type="entry name" value="Glut_synth_pro"/>
</dbReference>
<dbReference type="Gene3D" id="3.30.470.20">
    <property type="entry name" value="ATP-grasp fold, B domain"/>
    <property type="match status" value="1"/>
</dbReference>
<dbReference type="InterPro" id="IPR011761">
    <property type="entry name" value="ATP-grasp"/>
</dbReference>
<keyword evidence="9" id="KW-0464">Manganese</keyword>
<dbReference type="Pfam" id="PF02955">
    <property type="entry name" value="GSH-S_ATP"/>
    <property type="match status" value="1"/>
</dbReference>
<keyword evidence="4 10" id="KW-0317">Glutathione biosynthesis</keyword>
<keyword evidence="13" id="KW-1185">Reference proteome</keyword>
<comment type="pathway">
    <text evidence="10">Sulfur metabolism; glutathione biosynthesis; glutathione from L-cysteine and L-glutamate: step 2/2.</text>
</comment>
<keyword evidence="5" id="KW-0479">Metal-binding</keyword>
<dbReference type="Gene3D" id="3.30.1490.20">
    <property type="entry name" value="ATP-grasp fold, A domain"/>
    <property type="match status" value="1"/>
</dbReference>
<evidence type="ECO:0000256" key="6">
    <source>
        <dbReference type="ARBA" id="ARBA00022741"/>
    </source>
</evidence>
<reference evidence="12 13" key="1">
    <citation type="submission" date="2018-01" db="EMBL/GenBank/DDBJ databases">
        <title>The draft genome sequence of Cohaesibacter sp. H1304.</title>
        <authorList>
            <person name="Wang N.-N."/>
            <person name="Du Z.-J."/>
        </authorList>
    </citation>
    <scope>NUCLEOTIDE SEQUENCE [LARGE SCALE GENOMIC DNA]</scope>
    <source>
        <strain evidence="12 13">H1304</strain>
    </source>
</reference>
<evidence type="ECO:0000259" key="11">
    <source>
        <dbReference type="PROSITE" id="PS50975"/>
    </source>
</evidence>
<dbReference type="EMBL" id="PKUQ01000031">
    <property type="protein sequence ID" value="PLW76206.1"/>
    <property type="molecule type" value="Genomic_DNA"/>
</dbReference>
<dbReference type="RefSeq" id="WP_101534639.1">
    <property type="nucleotide sequence ID" value="NZ_JBFHIU010000002.1"/>
</dbReference>
<dbReference type="InterPro" id="IPR004215">
    <property type="entry name" value="GSHS_N"/>
</dbReference>
<dbReference type="GO" id="GO:0046872">
    <property type="term" value="F:metal ion binding"/>
    <property type="evidence" value="ECO:0007669"/>
    <property type="project" value="UniProtKB-KW"/>
</dbReference>
<dbReference type="Pfam" id="PF02951">
    <property type="entry name" value="GSH-S_N"/>
    <property type="match status" value="1"/>
</dbReference>
<dbReference type="NCBIfam" id="TIGR01380">
    <property type="entry name" value="glut_syn"/>
    <property type="match status" value="1"/>
</dbReference>
<keyword evidence="3 10" id="KW-0436">Ligase</keyword>
<dbReference type="InterPro" id="IPR016185">
    <property type="entry name" value="PreATP-grasp_dom_sf"/>
</dbReference>
<comment type="caution">
    <text evidence="12">The sequence shown here is derived from an EMBL/GenBank/DDBJ whole genome shotgun (WGS) entry which is preliminary data.</text>
</comment>
<dbReference type="AlphaFoldDB" id="A0A2N5XNV5"/>
<evidence type="ECO:0000256" key="1">
    <source>
        <dbReference type="ARBA" id="ARBA00001936"/>
    </source>
</evidence>
<evidence type="ECO:0000256" key="3">
    <source>
        <dbReference type="ARBA" id="ARBA00022598"/>
    </source>
</evidence>
<sequence>MVQARPLKVAIQMDHIEGINIAGDSSFALMLEAQSRGHELFHYTVDTMAMEDGEVFAQVETVEVRDEPGNHYTLGEQVRTNLATFDVIHMRQDPPFDMAYISATHLLERLHPKTLVVNDPAQVRNAPEKIFVTEFPDLMPPTLITRSEKELRIFKEKYGDIVMKPLYGNGGAAVFRLRKDDQNFGSLMGLFGEIFVEPWVAQKFLPDVKNGDKRIILVDGEPVGAINRIPAADDLRSNMVVGGQAQQTVLTEREKEICARIGPSLKERGFIFVGIDVIGDYLTEINVTSPTGIRVIKRLDGIDIAAMIWDNIEAKRAK</sequence>
<comment type="similarity">
    <text evidence="10">Belongs to the prokaryotic GSH synthase family.</text>
</comment>
<dbReference type="NCBIfam" id="NF003573">
    <property type="entry name" value="PRK05246.1"/>
    <property type="match status" value="1"/>
</dbReference>
<feature type="domain" description="ATP-grasp" evidence="11">
    <location>
        <begin position="129"/>
        <end position="313"/>
    </location>
</feature>
<gene>
    <name evidence="10" type="primary">gshB</name>
    <name evidence="12" type="ORF">C0081_14970</name>
</gene>
<dbReference type="GO" id="GO:0004363">
    <property type="term" value="F:glutathione synthase activity"/>
    <property type="evidence" value="ECO:0007669"/>
    <property type="project" value="UniProtKB-UniRule"/>
</dbReference>
<evidence type="ECO:0000256" key="5">
    <source>
        <dbReference type="ARBA" id="ARBA00022723"/>
    </source>
</evidence>
<dbReference type="Proteomes" id="UP000234881">
    <property type="component" value="Unassembled WGS sequence"/>
</dbReference>
<dbReference type="InterPro" id="IPR004218">
    <property type="entry name" value="GSHS_ATP-bd"/>
</dbReference>
<keyword evidence="6 10" id="KW-0547">Nucleotide-binding</keyword>
<evidence type="ECO:0000313" key="12">
    <source>
        <dbReference type="EMBL" id="PLW76206.1"/>
    </source>
</evidence>
<organism evidence="12 13">
    <name type="scientific">Cohaesibacter celericrescens</name>
    <dbReference type="NCBI Taxonomy" id="2067669"/>
    <lineage>
        <taxon>Bacteria</taxon>
        <taxon>Pseudomonadati</taxon>
        <taxon>Pseudomonadota</taxon>
        <taxon>Alphaproteobacteria</taxon>
        <taxon>Hyphomicrobiales</taxon>
        <taxon>Cohaesibacteraceae</taxon>
    </lineage>
</organism>